<dbReference type="PANTHER" id="PTHR30055:SF227">
    <property type="entry name" value="TRANSCRIPTIONAL REGULATORY PROTEIN (PROBABLY TETR-FAMILY)-RELATED"/>
    <property type="match status" value="1"/>
</dbReference>
<dbReference type="PROSITE" id="PS50977">
    <property type="entry name" value="HTH_TETR_2"/>
    <property type="match status" value="1"/>
</dbReference>
<comment type="caution">
    <text evidence="7">The sequence shown here is derived from an EMBL/GenBank/DDBJ whole genome shotgun (WGS) entry which is preliminary data.</text>
</comment>
<dbReference type="PRINTS" id="PR00455">
    <property type="entry name" value="HTHTETR"/>
</dbReference>
<feature type="domain" description="HTH tetR-type" evidence="6">
    <location>
        <begin position="29"/>
        <end position="89"/>
    </location>
</feature>
<dbReference type="GO" id="GO:0003700">
    <property type="term" value="F:DNA-binding transcription factor activity"/>
    <property type="evidence" value="ECO:0007669"/>
    <property type="project" value="TreeGrafter"/>
</dbReference>
<dbReference type="InterPro" id="IPR050109">
    <property type="entry name" value="HTH-type_TetR-like_transc_reg"/>
</dbReference>
<keyword evidence="2 4" id="KW-0238">DNA-binding</keyword>
<protein>
    <submittedName>
        <fullName evidence="7">TetR/AcrR family transcriptional regulator</fullName>
    </submittedName>
</protein>
<dbReference type="Pfam" id="PF21943">
    <property type="entry name" value="TetR_C_46"/>
    <property type="match status" value="1"/>
</dbReference>
<dbReference type="EMBL" id="SMKW01000033">
    <property type="protein sequence ID" value="TDD47685.1"/>
    <property type="molecule type" value="Genomic_DNA"/>
</dbReference>
<dbReference type="PANTHER" id="PTHR30055">
    <property type="entry name" value="HTH-TYPE TRANSCRIPTIONAL REGULATOR RUTR"/>
    <property type="match status" value="1"/>
</dbReference>
<evidence type="ECO:0000313" key="8">
    <source>
        <dbReference type="Proteomes" id="UP000294947"/>
    </source>
</evidence>
<sequence length="222" mass="24589">MVSRRRGRTAPEPEARPKGRTARVRMTGKERRQQLLDVARALFAEKGFDGTSIEEIAHRAGVSKPVVYEHFGGKEGVYAVVVDREMRNLLDLVVSALSAGHPRDLLEQAARALLDYIDNNTDGFRVLVRDSPVASNSGTFSSLLNDIASQVEHILALQFSARGYDAKLAPLYSQALVGMVALTGQWWLEARKPKKEEVAAHLVNLAWNGLSHLEHKPRLSTK</sequence>
<dbReference type="SUPFAM" id="SSF46689">
    <property type="entry name" value="Homeodomain-like"/>
    <property type="match status" value="1"/>
</dbReference>
<dbReference type="InterPro" id="IPR036271">
    <property type="entry name" value="Tet_transcr_reg_TetR-rel_C_sf"/>
</dbReference>
<name>A0A4R4YR22_9PSEU</name>
<evidence type="ECO:0000256" key="4">
    <source>
        <dbReference type="PROSITE-ProRule" id="PRU00335"/>
    </source>
</evidence>
<dbReference type="InterPro" id="IPR023772">
    <property type="entry name" value="DNA-bd_HTH_TetR-type_CS"/>
</dbReference>
<proteinExistence type="predicted"/>
<feature type="DNA-binding region" description="H-T-H motif" evidence="4">
    <location>
        <begin position="52"/>
        <end position="71"/>
    </location>
</feature>
<gene>
    <name evidence="7" type="ORF">E1288_23720</name>
</gene>
<feature type="region of interest" description="Disordered" evidence="5">
    <location>
        <begin position="1"/>
        <end position="22"/>
    </location>
</feature>
<accession>A0A4R4YR22</accession>
<evidence type="ECO:0000256" key="1">
    <source>
        <dbReference type="ARBA" id="ARBA00023015"/>
    </source>
</evidence>
<keyword evidence="3" id="KW-0804">Transcription</keyword>
<evidence type="ECO:0000259" key="6">
    <source>
        <dbReference type="PROSITE" id="PS50977"/>
    </source>
</evidence>
<keyword evidence="1" id="KW-0805">Transcription regulation</keyword>
<dbReference type="GO" id="GO:0045892">
    <property type="term" value="P:negative regulation of DNA-templated transcription"/>
    <property type="evidence" value="ECO:0007669"/>
    <property type="project" value="UniProtKB-ARBA"/>
</dbReference>
<dbReference type="Gene3D" id="1.10.357.10">
    <property type="entry name" value="Tetracycline Repressor, domain 2"/>
    <property type="match status" value="1"/>
</dbReference>
<dbReference type="PROSITE" id="PS01081">
    <property type="entry name" value="HTH_TETR_1"/>
    <property type="match status" value="1"/>
</dbReference>
<dbReference type="OrthoDB" id="70491at2"/>
<evidence type="ECO:0000256" key="2">
    <source>
        <dbReference type="ARBA" id="ARBA00023125"/>
    </source>
</evidence>
<keyword evidence="8" id="KW-1185">Reference proteome</keyword>
<evidence type="ECO:0000256" key="3">
    <source>
        <dbReference type="ARBA" id="ARBA00023163"/>
    </source>
</evidence>
<dbReference type="AlphaFoldDB" id="A0A4R4YR22"/>
<evidence type="ECO:0000313" key="7">
    <source>
        <dbReference type="EMBL" id="TDD47685.1"/>
    </source>
</evidence>
<organism evidence="7 8">
    <name type="scientific">Saccharopolyspora elongata</name>
    <dbReference type="NCBI Taxonomy" id="2530387"/>
    <lineage>
        <taxon>Bacteria</taxon>
        <taxon>Bacillati</taxon>
        <taxon>Actinomycetota</taxon>
        <taxon>Actinomycetes</taxon>
        <taxon>Pseudonocardiales</taxon>
        <taxon>Pseudonocardiaceae</taxon>
        <taxon>Saccharopolyspora</taxon>
    </lineage>
</organism>
<dbReference type="InterPro" id="IPR054129">
    <property type="entry name" value="DesT_TetR_C"/>
</dbReference>
<evidence type="ECO:0000256" key="5">
    <source>
        <dbReference type="SAM" id="MobiDB-lite"/>
    </source>
</evidence>
<reference evidence="7 8" key="1">
    <citation type="submission" date="2019-03" db="EMBL/GenBank/DDBJ databases">
        <title>Draft genome sequences of novel Actinobacteria.</title>
        <authorList>
            <person name="Sahin N."/>
            <person name="Ay H."/>
            <person name="Saygin H."/>
        </authorList>
    </citation>
    <scope>NUCLEOTIDE SEQUENCE [LARGE SCALE GENOMIC DNA]</scope>
    <source>
        <strain evidence="7 8">7K502</strain>
    </source>
</reference>
<dbReference type="GO" id="GO:0000976">
    <property type="term" value="F:transcription cis-regulatory region binding"/>
    <property type="evidence" value="ECO:0007669"/>
    <property type="project" value="TreeGrafter"/>
</dbReference>
<dbReference type="FunFam" id="1.10.10.60:FF:000141">
    <property type="entry name" value="TetR family transcriptional regulator"/>
    <property type="match status" value="1"/>
</dbReference>
<dbReference type="SUPFAM" id="SSF48498">
    <property type="entry name" value="Tetracyclin repressor-like, C-terminal domain"/>
    <property type="match status" value="1"/>
</dbReference>
<dbReference type="InterPro" id="IPR001647">
    <property type="entry name" value="HTH_TetR"/>
</dbReference>
<dbReference type="Pfam" id="PF00440">
    <property type="entry name" value="TetR_N"/>
    <property type="match status" value="1"/>
</dbReference>
<dbReference type="Proteomes" id="UP000294947">
    <property type="component" value="Unassembled WGS sequence"/>
</dbReference>
<dbReference type="InterPro" id="IPR009057">
    <property type="entry name" value="Homeodomain-like_sf"/>
</dbReference>